<evidence type="ECO:0008006" key="4">
    <source>
        <dbReference type="Google" id="ProtNLM"/>
    </source>
</evidence>
<gene>
    <name evidence="2" type="ORF">Fcan01_19195</name>
</gene>
<name>A0A226DM92_FOLCA</name>
<sequence>MATLGMWKLLNLFVHLYGSKLRLMNYKVIVPARKLLLCSPVPKKRQCFLVMCTLCFALHALLCFGMLARKLSSKRSTEPGETDTTQILRTYLQLLSAFLSAAVGAMNYVICWTPVVASCILNNIVKFQEKAREVTRIKDFQRNKYAIVEAGMLLMLIGTYIILFVTGPIAIYVGVDPLSELFGNQDEYGVVGKISLILVRLVIFLIALLEIAKSSNALFIVTLLGICSINDVLSDLSRAARIRRILGGFKEIKLYRELFIWNKYTNQNFCSFEAPPLIFFGSGVIVLTYYGTIRMYGKMAVLPYLINPITWVLATFFLVLLVPHAANCWEYANTFLRQKRNCCDLLKAQRKVWKSMRPLNIQVGPFGVIRRGLKSLVIKYIVDNTITLLLAF</sequence>
<dbReference type="AlphaFoldDB" id="A0A226DM92"/>
<evidence type="ECO:0000313" key="3">
    <source>
        <dbReference type="Proteomes" id="UP000198287"/>
    </source>
</evidence>
<keyword evidence="1" id="KW-1133">Transmembrane helix</keyword>
<feature type="transmembrane region" description="Helical" evidence="1">
    <location>
        <begin position="98"/>
        <end position="125"/>
    </location>
</feature>
<accession>A0A226DM92</accession>
<reference evidence="2 3" key="1">
    <citation type="submission" date="2015-12" db="EMBL/GenBank/DDBJ databases">
        <title>The genome of Folsomia candida.</title>
        <authorList>
            <person name="Faddeeva A."/>
            <person name="Derks M.F."/>
            <person name="Anvar Y."/>
            <person name="Smit S."/>
            <person name="Van Straalen N."/>
            <person name="Roelofs D."/>
        </authorList>
    </citation>
    <scope>NUCLEOTIDE SEQUENCE [LARGE SCALE GENOMIC DNA]</scope>
    <source>
        <strain evidence="2 3">VU population</strain>
        <tissue evidence="2">Whole body</tissue>
    </source>
</reference>
<comment type="caution">
    <text evidence="2">The sequence shown here is derived from an EMBL/GenBank/DDBJ whole genome shotgun (WGS) entry which is preliminary data.</text>
</comment>
<keyword evidence="1" id="KW-0472">Membrane</keyword>
<evidence type="ECO:0000256" key="1">
    <source>
        <dbReference type="SAM" id="Phobius"/>
    </source>
</evidence>
<feature type="transmembrane region" description="Helical" evidence="1">
    <location>
        <begin position="146"/>
        <end position="170"/>
    </location>
</feature>
<evidence type="ECO:0000313" key="2">
    <source>
        <dbReference type="EMBL" id="OXA46299.1"/>
    </source>
</evidence>
<organism evidence="2 3">
    <name type="scientific">Folsomia candida</name>
    <name type="common">Springtail</name>
    <dbReference type="NCBI Taxonomy" id="158441"/>
    <lineage>
        <taxon>Eukaryota</taxon>
        <taxon>Metazoa</taxon>
        <taxon>Ecdysozoa</taxon>
        <taxon>Arthropoda</taxon>
        <taxon>Hexapoda</taxon>
        <taxon>Collembola</taxon>
        <taxon>Entomobryomorpha</taxon>
        <taxon>Isotomoidea</taxon>
        <taxon>Isotomidae</taxon>
        <taxon>Proisotominae</taxon>
        <taxon>Folsomia</taxon>
    </lineage>
</organism>
<keyword evidence="1" id="KW-0812">Transmembrane</keyword>
<proteinExistence type="predicted"/>
<feature type="transmembrane region" description="Helical" evidence="1">
    <location>
        <begin position="47"/>
        <end position="68"/>
    </location>
</feature>
<feature type="transmembrane region" description="Helical" evidence="1">
    <location>
        <begin position="190"/>
        <end position="209"/>
    </location>
</feature>
<dbReference type="EMBL" id="LNIX01000016">
    <property type="protein sequence ID" value="OXA46299.1"/>
    <property type="molecule type" value="Genomic_DNA"/>
</dbReference>
<dbReference type="Proteomes" id="UP000198287">
    <property type="component" value="Unassembled WGS sequence"/>
</dbReference>
<protein>
    <recommendedName>
        <fullName evidence="4">Gustatory receptor</fullName>
    </recommendedName>
</protein>
<feature type="transmembrane region" description="Helical" evidence="1">
    <location>
        <begin position="304"/>
        <end position="326"/>
    </location>
</feature>
<feature type="transmembrane region" description="Helical" evidence="1">
    <location>
        <begin position="274"/>
        <end position="292"/>
    </location>
</feature>
<keyword evidence="3" id="KW-1185">Reference proteome</keyword>